<dbReference type="InterPro" id="IPR010666">
    <property type="entry name" value="Znf_GRF"/>
</dbReference>
<comment type="similarity">
    <text evidence="1 6">Belongs to the RNase T2 family.</text>
</comment>
<dbReference type="PROSITE" id="PS00530">
    <property type="entry name" value="RNASE_T2_1"/>
    <property type="match status" value="1"/>
</dbReference>
<dbReference type="GO" id="GO:0033897">
    <property type="term" value="F:ribonuclease T2 activity"/>
    <property type="evidence" value="ECO:0007669"/>
    <property type="project" value="InterPro"/>
</dbReference>
<dbReference type="PROSITE" id="PS51999">
    <property type="entry name" value="ZF_GRF"/>
    <property type="match status" value="1"/>
</dbReference>
<evidence type="ECO:0000256" key="5">
    <source>
        <dbReference type="PROSITE-ProRule" id="PRU01343"/>
    </source>
</evidence>
<proteinExistence type="inferred from homology"/>
<evidence type="ECO:0000256" key="3">
    <source>
        <dbReference type="ARBA" id="ARBA00022771"/>
    </source>
</evidence>
<evidence type="ECO:0000313" key="10">
    <source>
        <dbReference type="EMBL" id="PWA85625.1"/>
    </source>
</evidence>
<dbReference type="InterPro" id="IPR036430">
    <property type="entry name" value="RNase_T2-like_sf"/>
</dbReference>
<dbReference type="InterPro" id="IPR001568">
    <property type="entry name" value="RNase_T2-like"/>
</dbReference>
<evidence type="ECO:0000313" key="11">
    <source>
        <dbReference type="Proteomes" id="UP000245207"/>
    </source>
</evidence>
<dbReference type="SUPFAM" id="SSF55895">
    <property type="entry name" value="Ribonuclease Rh-like"/>
    <property type="match status" value="1"/>
</dbReference>
<evidence type="ECO:0000256" key="4">
    <source>
        <dbReference type="ARBA" id="ARBA00022833"/>
    </source>
</evidence>
<feature type="chain" id="PRO_5015787821" evidence="8">
    <location>
        <begin position="19"/>
        <end position="404"/>
    </location>
</feature>
<feature type="region of interest" description="Disordered" evidence="7">
    <location>
        <begin position="77"/>
        <end position="135"/>
    </location>
</feature>
<keyword evidence="11" id="KW-1185">Reference proteome</keyword>
<keyword evidence="8" id="KW-0732">Signal</keyword>
<evidence type="ECO:0000256" key="2">
    <source>
        <dbReference type="ARBA" id="ARBA00022723"/>
    </source>
</evidence>
<dbReference type="GO" id="GO:0006401">
    <property type="term" value="P:RNA catabolic process"/>
    <property type="evidence" value="ECO:0007669"/>
    <property type="project" value="UniProtKB-ARBA"/>
</dbReference>
<dbReference type="AlphaFoldDB" id="A0A2U1PIN5"/>
<feature type="signal peptide" evidence="8">
    <location>
        <begin position="1"/>
        <end position="18"/>
    </location>
</feature>
<evidence type="ECO:0000256" key="1">
    <source>
        <dbReference type="ARBA" id="ARBA00007469"/>
    </source>
</evidence>
<keyword evidence="3 5" id="KW-0863">Zinc-finger</keyword>
<reference evidence="10 11" key="1">
    <citation type="journal article" date="2018" name="Mol. Plant">
        <title>The genome of Artemisia annua provides insight into the evolution of Asteraceae family and artemisinin biosynthesis.</title>
        <authorList>
            <person name="Shen Q."/>
            <person name="Zhang L."/>
            <person name="Liao Z."/>
            <person name="Wang S."/>
            <person name="Yan T."/>
            <person name="Shi P."/>
            <person name="Liu M."/>
            <person name="Fu X."/>
            <person name="Pan Q."/>
            <person name="Wang Y."/>
            <person name="Lv Z."/>
            <person name="Lu X."/>
            <person name="Zhang F."/>
            <person name="Jiang W."/>
            <person name="Ma Y."/>
            <person name="Chen M."/>
            <person name="Hao X."/>
            <person name="Li L."/>
            <person name="Tang Y."/>
            <person name="Lv G."/>
            <person name="Zhou Y."/>
            <person name="Sun X."/>
            <person name="Brodelius P.E."/>
            <person name="Rose J.K.C."/>
            <person name="Tang K."/>
        </authorList>
    </citation>
    <scope>NUCLEOTIDE SEQUENCE [LARGE SCALE GENOMIC DNA]</scope>
    <source>
        <strain evidence="11">cv. Huhao1</strain>
        <tissue evidence="10">Leaf</tissue>
    </source>
</reference>
<dbReference type="CDD" id="cd00374">
    <property type="entry name" value="RNase_T2"/>
    <property type="match status" value="1"/>
</dbReference>
<dbReference type="OrthoDB" id="5418639at2759"/>
<evidence type="ECO:0000256" key="7">
    <source>
        <dbReference type="SAM" id="MobiDB-lite"/>
    </source>
</evidence>
<dbReference type="InterPro" id="IPR018188">
    <property type="entry name" value="RNase_T2_His_AS_1"/>
</dbReference>
<comment type="caution">
    <text evidence="10">The sequence shown here is derived from an EMBL/GenBank/DDBJ whole genome shotgun (WGS) entry which is preliminary data.</text>
</comment>
<dbReference type="Proteomes" id="UP000245207">
    <property type="component" value="Unassembled WGS sequence"/>
</dbReference>
<dbReference type="PANTHER" id="PTHR11240">
    <property type="entry name" value="RIBONUCLEASE T2"/>
    <property type="match status" value="1"/>
</dbReference>
<dbReference type="GO" id="GO:0008270">
    <property type="term" value="F:zinc ion binding"/>
    <property type="evidence" value="ECO:0007669"/>
    <property type="project" value="UniProtKB-KW"/>
</dbReference>
<keyword evidence="4" id="KW-0862">Zinc</keyword>
<protein>
    <submittedName>
        <fullName evidence="10">Zinc finger, GRF-type</fullName>
    </submittedName>
</protein>
<dbReference type="Pfam" id="PF00445">
    <property type="entry name" value="Ribonuclease_T2"/>
    <property type="match status" value="1"/>
</dbReference>
<organism evidence="10 11">
    <name type="scientific">Artemisia annua</name>
    <name type="common">Sweet wormwood</name>
    <dbReference type="NCBI Taxonomy" id="35608"/>
    <lineage>
        <taxon>Eukaryota</taxon>
        <taxon>Viridiplantae</taxon>
        <taxon>Streptophyta</taxon>
        <taxon>Embryophyta</taxon>
        <taxon>Tracheophyta</taxon>
        <taxon>Spermatophyta</taxon>
        <taxon>Magnoliopsida</taxon>
        <taxon>eudicotyledons</taxon>
        <taxon>Gunneridae</taxon>
        <taxon>Pentapetalae</taxon>
        <taxon>asterids</taxon>
        <taxon>campanulids</taxon>
        <taxon>Asterales</taxon>
        <taxon>Asteraceae</taxon>
        <taxon>Asteroideae</taxon>
        <taxon>Anthemideae</taxon>
        <taxon>Artemisiinae</taxon>
        <taxon>Artemisia</taxon>
    </lineage>
</organism>
<sequence>MKTLILLFLLINIAGSFSRPNYMHGGFTIDLIETDSPLSPLYNSNYARSDHQKSAFLRSVSRASRFSILLNYLSSLRKPPVRRRPTKPPPTPTPTPARRPPPPSPRAPPPSPRAPPPSPRPRAPPPSPRAPPPSPVKSFILAVQWPHGVCSRSGARCMMNPLPNEFTIHGLWPQPNGPPSSEGFDSPKLSPITTELTKNWPDLEVAQVKSFVNAPFWTRQWTKHGKESGMGLREYYEKTLKLFKDFGGLKGKLAAENITPTILKTYKLAAIEAALKKINGGFSCTVICNERKTVKRSKFKRFGSATMVRCNRCGATTIIKTSWTPINPGRRFYCCGKRVSSHGIIAWYDPPMCDRVVQIIPGLLNSMNRIQGELDGKTVETKRLKKVLVISWVFFIVYQLVLKM</sequence>
<feature type="compositionally biased region" description="Pro residues" evidence="7">
    <location>
        <begin position="87"/>
        <end position="135"/>
    </location>
</feature>
<evidence type="ECO:0000256" key="6">
    <source>
        <dbReference type="RuleBase" id="RU004328"/>
    </source>
</evidence>
<name>A0A2U1PIN5_ARTAN</name>
<evidence type="ECO:0000256" key="8">
    <source>
        <dbReference type="SAM" id="SignalP"/>
    </source>
</evidence>
<accession>A0A2U1PIN5</accession>
<gene>
    <name evidence="10" type="ORF">CTI12_AA146800</name>
</gene>
<feature type="domain" description="GRF-type" evidence="9">
    <location>
        <begin position="310"/>
        <end position="351"/>
    </location>
</feature>
<keyword evidence="2" id="KW-0479">Metal-binding</keyword>
<dbReference type="Gene3D" id="3.90.730.10">
    <property type="entry name" value="Ribonuclease T2-like"/>
    <property type="match status" value="1"/>
</dbReference>
<dbReference type="PRINTS" id="PR01217">
    <property type="entry name" value="PRICHEXTENSN"/>
</dbReference>
<dbReference type="EMBL" id="PKPP01001103">
    <property type="protein sequence ID" value="PWA85625.1"/>
    <property type="molecule type" value="Genomic_DNA"/>
</dbReference>
<evidence type="ECO:0000259" key="9">
    <source>
        <dbReference type="PROSITE" id="PS51999"/>
    </source>
</evidence>
<dbReference type="PANTHER" id="PTHR11240:SF22">
    <property type="entry name" value="RIBONUCLEASE T2"/>
    <property type="match status" value="1"/>
</dbReference>
<dbReference type="GO" id="GO:0003723">
    <property type="term" value="F:RNA binding"/>
    <property type="evidence" value="ECO:0007669"/>
    <property type="project" value="InterPro"/>
</dbReference>